<dbReference type="EMBL" id="JADYXP020000016">
    <property type="protein sequence ID" value="KAL0108663.1"/>
    <property type="molecule type" value="Genomic_DNA"/>
</dbReference>
<feature type="chain" id="PRO_5043699607" description="Nodule Cysteine-Rich (NCR) secreted peptide" evidence="1">
    <location>
        <begin position="19"/>
        <end position="49"/>
    </location>
</feature>
<accession>A0AAW2EZG6</accession>
<evidence type="ECO:0008006" key="4">
    <source>
        <dbReference type="Google" id="ProtNLM"/>
    </source>
</evidence>
<gene>
    <name evidence="2" type="ORF">PUN28_015259</name>
</gene>
<keyword evidence="3" id="KW-1185">Reference proteome</keyword>
<evidence type="ECO:0000313" key="2">
    <source>
        <dbReference type="EMBL" id="KAL0108663.1"/>
    </source>
</evidence>
<feature type="signal peptide" evidence="1">
    <location>
        <begin position="1"/>
        <end position="18"/>
    </location>
</feature>
<protein>
    <recommendedName>
        <fullName evidence="4">Nodule Cysteine-Rich (NCR) secreted peptide</fullName>
    </recommendedName>
</protein>
<keyword evidence="1" id="KW-0732">Signal</keyword>
<evidence type="ECO:0000256" key="1">
    <source>
        <dbReference type="SAM" id="SignalP"/>
    </source>
</evidence>
<organism evidence="2 3">
    <name type="scientific">Cardiocondyla obscurior</name>
    <dbReference type="NCBI Taxonomy" id="286306"/>
    <lineage>
        <taxon>Eukaryota</taxon>
        <taxon>Metazoa</taxon>
        <taxon>Ecdysozoa</taxon>
        <taxon>Arthropoda</taxon>
        <taxon>Hexapoda</taxon>
        <taxon>Insecta</taxon>
        <taxon>Pterygota</taxon>
        <taxon>Neoptera</taxon>
        <taxon>Endopterygota</taxon>
        <taxon>Hymenoptera</taxon>
        <taxon>Apocrita</taxon>
        <taxon>Aculeata</taxon>
        <taxon>Formicoidea</taxon>
        <taxon>Formicidae</taxon>
        <taxon>Myrmicinae</taxon>
        <taxon>Cardiocondyla</taxon>
    </lineage>
</organism>
<dbReference type="AlphaFoldDB" id="A0AAW2EZG6"/>
<reference evidence="2 3" key="1">
    <citation type="submission" date="2023-03" db="EMBL/GenBank/DDBJ databases">
        <title>High recombination rates correlate with genetic variation in Cardiocondyla obscurior ants.</title>
        <authorList>
            <person name="Errbii M."/>
        </authorList>
    </citation>
    <scope>NUCLEOTIDE SEQUENCE [LARGE SCALE GENOMIC DNA]</scope>
    <source>
        <strain evidence="2">Alpha-2009</strain>
        <tissue evidence="2">Whole body</tissue>
    </source>
</reference>
<dbReference type="Proteomes" id="UP001430953">
    <property type="component" value="Unassembled WGS sequence"/>
</dbReference>
<evidence type="ECO:0000313" key="3">
    <source>
        <dbReference type="Proteomes" id="UP001430953"/>
    </source>
</evidence>
<sequence>MGLYLKQIIHLLIIPVVCTPECNVASCSITIMRLVNSCFCGNKIGCRAS</sequence>
<name>A0AAW2EZG6_9HYME</name>
<proteinExistence type="predicted"/>
<comment type="caution">
    <text evidence="2">The sequence shown here is derived from an EMBL/GenBank/DDBJ whole genome shotgun (WGS) entry which is preliminary data.</text>
</comment>